<dbReference type="PROSITE" id="PS51257">
    <property type="entry name" value="PROKAR_LIPOPROTEIN"/>
    <property type="match status" value="1"/>
</dbReference>
<dbReference type="EMBL" id="CP064946">
    <property type="protein sequence ID" value="QPH50582.1"/>
    <property type="molecule type" value="Genomic_DNA"/>
</dbReference>
<dbReference type="PANTHER" id="PTHR24421">
    <property type="entry name" value="NITRATE/NITRITE SENSOR PROTEIN NARX-RELATED"/>
    <property type="match status" value="1"/>
</dbReference>
<dbReference type="CDD" id="cd16917">
    <property type="entry name" value="HATPase_UhpB-NarQ-NarX-like"/>
    <property type="match status" value="1"/>
</dbReference>
<organism evidence="6 7">
    <name type="scientific">Pseudomonas fulva</name>
    <dbReference type="NCBI Taxonomy" id="47880"/>
    <lineage>
        <taxon>Bacteria</taxon>
        <taxon>Pseudomonadati</taxon>
        <taxon>Pseudomonadota</taxon>
        <taxon>Gammaproteobacteria</taxon>
        <taxon>Pseudomonadales</taxon>
        <taxon>Pseudomonadaceae</taxon>
        <taxon>Pseudomonas</taxon>
    </lineage>
</organism>
<evidence type="ECO:0000259" key="5">
    <source>
        <dbReference type="Pfam" id="PF07730"/>
    </source>
</evidence>
<keyword evidence="2 6" id="KW-0418">Kinase</keyword>
<gene>
    <name evidence="6" type="ORF">IZU98_07740</name>
</gene>
<accession>A0A7S9LAH3</accession>
<evidence type="ECO:0000256" key="3">
    <source>
        <dbReference type="ARBA" id="ARBA00023012"/>
    </source>
</evidence>
<dbReference type="InterPro" id="IPR003594">
    <property type="entry name" value="HATPase_dom"/>
</dbReference>
<feature type="domain" description="Histidine kinase/HSP90-like ATPase" evidence="4">
    <location>
        <begin position="192"/>
        <end position="282"/>
    </location>
</feature>
<dbReference type="GO" id="GO:0000155">
    <property type="term" value="F:phosphorelay sensor kinase activity"/>
    <property type="evidence" value="ECO:0007669"/>
    <property type="project" value="InterPro"/>
</dbReference>
<dbReference type="RefSeq" id="WP_027915098.1">
    <property type="nucleotide sequence ID" value="NZ_CP064943.1"/>
</dbReference>
<proteinExistence type="predicted"/>
<reference evidence="6 7" key="1">
    <citation type="submission" date="2020-11" db="EMBL/GenBank/DDBJ databases">
        <title>Pseudomonas fulva producing VIM-24.</title>
        <authorList>
            <person name="Liu S."/>
        </authorList>
    </citation>
    <scope>NUCLEOTIDE SEQUENCE [LARGE SCALE GENOMIC DNA]</scope>
    <source>
        <strain evidence="6 7">ZDHY414</strain>
    </source>
</reference>
<evidence type="ECO:0000256" key="1">
    <source>
        <dbReference type="ARBA" id="ARBA00022679"/>
    </source>
</evidence>
<sequence>MFPRLMTSFRCSAPYTSLCWATAGISVVSCLACLALHLAERPVPIGLVLLQLTAALVAAVQLRREARSISLRPAELAERLLKVQEEERQHLSRELHDDIGQLLTAAKLQLQWLQRRMPGDVQGHCDALHATLDDTLSAVRDVSALLNPRQLASLGLEASLRAHLLRTLDGSGVQWSLSCKQRLGGIGENVAMAVFRITQEAVTNMLRHAGARNLVIHLQRTELGLALSIEDDGCGFKPARHPHLASQRGLAGMLERVTALNGSLQITSDVGQGTRIEAVFPWPPRSRQRADRVDTHEL</sequence>
<dbReference type="InterPro" id="IPR036890">
    <property type="entry name" value="HATPase_C_sf"/>
</dbReference>
<dbReference type="GO" id="GO:0016020">
    <property type="term" value="C:membrane"/>
    <property type="evidence" value="ECO:0007669"/>
    <property type="project" value="InterPro"/>
</dbReference>
<evidence type="ECO:0000259" key="4">
    <source>
        <dbReference type="Pfam" id="PF02518"/>
    </source>
</evidence>
<evidence type="ECO:0000313" key="6">
    <source>
        <dbReference type="EMBL" id="QPH50582.1"/>
    </source>
</evidence>
<dbReference type="Pfam" id="PF02518">
    <property type="entry name" value="HATPase_c"/>
    <property type="match status" value="1"/>
</dbReference>
<evidence type="ECO:0000313" key="7">
    <source>
        <dbReference type="Proteomes" id="UP000594430"/>
    </source>
</evidence>
<dbReference type="Proteomes" id="UP000594430">
    <property type="component" value="Chromosome"/>
</dbReference>
<name>A0A7S9LAH3_9PSED</name>
<keyword evidence="1" id="KW-0808">Transferase</keyword>
<dbReference type="SUPFAM" id="SSF55874">
    <property type="entry name" value="ATPase domain of HSP90 chaperone/DNA topoisomerase II/histidine kinase"/>
    <property type="match status" value="1"/>
</dbReference>
<dbReference type="PANTHER" id="PTHR24421:SF58">
    <property type="entry name" value="SIGNAL TRANSDUCTION HISTIDINE-PROTEIN KINASE_PHOSPHATASE UHPB"/>
    <property type="match status" value="1"/>
</dbReference>
<dbReference type="Gene3D" id="3.30.565.10">
    <property type="entry name" value="Histidine kinase-like ATPase, C-terminal domain"/>
    <property type="match status" value="1"/>
</dbReference>
<keyword evidence="3" id="KW-0902">Two-component regulatory system</keyword>
<feature type="domain" description="Signal transduction histidine kinase subgroup 3 dimerisation and phosphoacceptor" evidence="5">
    <location>
        <begin position="87"/>
        <end position="151"/>
    </location>
</feature>
<dbReference type="InterPro" id="IPR050482">
    <property type="entry name" value="Sensor_HK_TwoCompSys"/>
</dbReference>
<dbReference type="Pfam" id="PF07730">
    <property type="entry name" value="HisKA_3"/>
    <property type="match status" value="1"/>
</dbReference>
<dbReference type="InterPro" id="IPR011712">
    <property type="entry name" value="Sig_transdc_His_kin_sub3_dim/P"/>
</dbReference>
<dbReference type="AlphaFoldDB" id="A0A7S9LAH3"/>
<protein>
    <submittedName>
        <fullName evidence="6">Sensor histidine kinase</fullName>
    </submittedName>
</protein>
<dbReference type="Gene3D" id="1.20.5.1930">
    <property type="match status" value="1"/>
</dbReference>
<evidence type="ECO:0000256" key="2">
    <source>
        <dbReference type="ARBA" id="ARBA00022777"/>
    </source>
</evidence>
<dbReference type="GO" id="GO:0046983">
    <property type="term" value="F:protein dimerization activity"/>
    <property type="evidence" value="ECO:0007669"/>
    <property type="project" value="InterPro"/>
</dbReference>